<dbReference type="CDD" id="cd06568">
    <property type="entry name" value="GH20_SpHex_like"/>
    <property type="match status" value="1"/>
</dbReference>
<dbReference type="SUPFAM" id="SSF55545">
    <property type="entry name" value="beta-N-acetylhexosaminidase-like domain"/>
    <property type="match status" value="1"/>
</dbReference>
<dbReference type="SUPFAM" id="SSF51445">
    <property type="entry name" value="(Trans)glycosidases"/>
    <property type="match status" value="1"/>
</dbReference>
<protein>
    <recommendedName>
        <fullName evidence="3">beta-N-acetylhexosaminidase</fullName>
        <ecNumber evidence="3">3.2.1.52</ecNumber>
    </recommendedName>
</protein>
<dbReference type="GO" id="GO:0030203">
    <property type="term" value="P:glycosaminoglycan metabolic process"/>
    <property type="evidence" value="ECO:0007669"/>
    <property type="project" value="TreeGrafter"/>
</dbReference>
<comment type="catalytic activity">
    <reaction evidence="1">
        <text>Hydrolysis of terminal non-reducing N-acetyl-D-hexosamine residues in N-acetyl-beta-D-hexosaminides.</text>
        <dbReference type="EC" id="3.2.1.52"/>
    </reaction>
</comment>
<dbReference type="EMBL" id="SGWQ01000001">
    <property type="protein sequence ID" value="RZS44853.1"/>
    <property type="molecule type" value="Genomic_DNA"/>
</dbReference>
<evidence type="ECO:0000259" key="10">
    <source>
        <dbReference type="Pfam" id="PF02838"/>
    </source>
</evidence>
<dbReference type="GO" id="GO:0004563">
    <property type="term" value="F:beta-N-acetylhexosaminidase activity"/>
    <property type="evidence" value="ECO:0007669"/>
    <property type="project" value="UniProtKB-EC"/>
</dbReference>
<reference evidence="11 12" key="1">
    <citation type="submission" date="2019-02" db="EMBL/GenBank/DDBJ databases">
        <title>Genomic Encyclopedia of Type Strains, Phase IV (KMG-IV): sequencing the most valuable type-strain genomes for metagenomic binning, comparative biology and taxonomic classification.</title>
        <authorList>
            <person name="Goeker M."/>
        </authorList>
    </citation>
    <scope>NUCLEOTIDE SEQUENCE [LARGE SCALE GENOMIC DNA]</scope>
    <source>
        <strain evidence="11 12">DSM 101727</strain>
    </source>
</reference>
<name>A0A4V2EUK1_9PSEU</name>
<feature type="domain" description="Glycoside hydrolase family 20 catalytic" evidence="9">
    <location>
        <begin position="171"/>
        <end position="486"/>
    </location>
</feature>
<dbReference type="GO" id="GO:0016020">
    <property type="term" value="C:membrane"/>
    <property type="evidence" value="ECO:0007669"/>
    <property type="project" value="TreeGrafter"/>
</dbReference>
<sequence>MSGSRFRRAPAALVMAVVAGTLFAAPAAAEQPTSTRMTSIIPAPVSAQPNPRADYEITGRTAIHAPREAKGVADYLVGVLGSSTGHKLRIEAPKHNPKHGINLVLGGLDRKRGPEAYDLDVTKHGVVLRANADRGLFAGVQTLRQLLPTKSDARRHGWRVSGGTITDEPRFGYRGAMLDVARHFFTVDDVKRYIDLISQYKINHLHLHLADDQGWRIEIKSWPRLATYGGSTEVGGGPGGYYTQEDYKALVAYAAERQITVVPEIDMPGHTNAALASYAELNCDGVAPPLYTGTDVGFSSLCIGKEITYTFIDDVLRELSALTPGPYLHIGSDEAHSTPEPDYLKFIERVMPIVAKHGKTVAGWHEFLKATPPTSALPQYWGTTNSNTEVTEAAQRGNKILMSPANKAYMDMKYDPSTPLGLSWAGYIEVADAYGWNPGTHMQGVPESAVIGLEAPLWSETLENIDHIEFMAFPRLPAYAELGWSAWSTHDWESFRQRLARQGPKWTEQGVDFYRSPQIPWPA</sequence>
<feature type="region of interest" description="Disordered" evidence="7">
    <location>
        <begin position="33"/>
        <end position="52"/>
    </location>
</feature>
<dbReference type="AlphaFoldDB" id="A0A4V2EUK1"/>
<feature type="domain" description="Beta-hexosaminidase bacterial type N-terminal" evidence="10">
    <location>
        <begin position="38"/>
        <end position="167"/>
    </location>
</feature>
<feature type="active site" description="Proton donor" evidence="6">
    <location>
        <position position="334"/>
    </location>
</feature>
<dbReference type="GO" id="GO:0005975">
    <property type="term" value="P:carbohydrate metabolic process"/>
    <property type="evidence" value="ECO:0007669"/>
    <property type="project" value="InterPro"/>
</dbReference>
<dbReference type="InterPro" id="IPR015883">
    <property type="entry name" value="Glyco_hydro_20_cat"/>
</dbReference>
<dbReference type="PRINTS" id="PR00738">
    <property type="entry name" value="GLHYDRLASE20"/>
</dbReference>
<accession>A0A4V2EUK1</accession>
<evidence type="ECO:0000313" key="11">
    <source>
        <dbReference type="EMBL" id="RZS44853.1"/>
    </source>
</evidence>
<dbReference type="EC" id="3.2.1.52" evidence="3"/>
<dbReference type="Gene3D" id="3.20.20.80">
    <property type="entry name" value="Glycosidases"/>
    <property type="match status" value="1"/>
</dbReference>
<dbReference type="Pfam" id="PF02838">
    <property type="entry name" value="Glyco_hydro_20b"/>
    <property type="match status" value="1"/>
</dbReference>
<dbReference type="Proteomes" id="UP000294257">
    <property type="component" value="Unassembled WGS sequence"/>
</dbReference>
<evidence type="ECO:0000256" key="6">
    <source>
        <dbReference type="PIRSR" id="PIRSR625705-1"/>
    </source>
</evidence>
<feature type="signal peptide" evidence="8">
    <location>
        <begin position="1"/>
        <end position="24"/>
    </location>
</feature>
<dbReference type="Pfam" id="PF00728">
    <property type="entry name" value="Glyco_hydro_20"/>
    <property type="match status" value="1"/>
</dbReference>
<evidence type="ECO:0000256" key="2">
    <source>
        <dbReference type="ARBA" id="ARBA00006285"/>
    </source>
</evidence>
<proteinExistence type="inferred from homology"/>
<gene>
    <name evidence="11" type="ORF">EV193_101733</name>
</gene>
<evidence type="ECO:0000313" key="12">
    <source>
        <dbReference type="Proteomes" id="UP000294257"/>
    </source>
</evidence>
<evidence type="ECO:0000256" key="7">
    <source>
        <dbReference type="SAM" id="MobiDB-lite"/>
    </source>
</evidence>
<dbReference type="InterPro" id="IPR025705">
    <property type="entry name" value="Beta_hexosaminidase_sua/sub"/>
</dbReference>
<evidence type="ECO:0000256" key="4">
    <source>
        <dbReference type="ARBA" id="ARBA00022801"/>
    </source>
</evidence>
<dbReference type="InterPro" id="IPR017853">
    <property type="entry name" value="GH"/>
</dbReference>
<dbReference type="InterPro" id="IPR015882">
    <property type="entry name" value="HEX_bac_N"/>
</dbReference>
<feature type="chain" id="PRO_5020642481" description="beta-N-acetylhexosaminidase" evidence="8">
    <location>
        <begin position="25"/>
        <end position="523"/>
    </location>
</feature>
<comment type="similarity">
    <text evidence="2">Belongs to the glycosyl hydrolase 20 family.</text>
</comment>
<organism evidence="11 12">
    <name type="scientific">Herbihabitans rhizosphaerae</name>
    <dbReference type="NCBI Taxonomy" id="1872711"/>
    <lineage>
        <taxon>Bacteria</taxon>
        <taxon>Bacillati</taxon>
        <taxon>Actinomycetota</taxon>
        <taxon>Actinomycetes</taxon>
        <taxon>Pseudonocardiales</taxon>
        <taxon>Pseudonocardiaceae</taxon>
        <taxon>Herbihabitans</taxon>
    </lineage>
</organism>
<keyword evidence="4" id="KW-0378">Hydrolase</keyword>
<dbReference type="PANTHER" id="PTHR22600">
    <property type="entry name" value="BETA-HEXOSAMINIDASE"/>
    <property type="match status" value="1"/>
</dbReference>
<evidence type="ECO:0000256" key="1">
    <source>
        <dbReference type="ARBA" id="ARBA00001231"/>
    </source>
</evidence>
<dbReference type="Gene3D" id="3.30.379.10">
    <property type="entry name" value="Chitobiase/beta-hexosaminidase domain 2-like"/>
    <property type="match status" value="1"/>
</dbReference>
<keyword evidence="8" id="KW-0732">Signal</keyword>
<evidence type="ECO:0000256" key="5">
    <source>
        <dbReference type="ARBA" id="ARBA00023295"/>
    </source>
</evidence>
<evidence type="ECO:0000256" key="3">
    <source>
        <dbReference type="ARBA" id="ARBA00012663"/>
    </source>
</evidence>
<dbReference type="PANTHER" id="PTHR22600:SF57">
    <property type="entry name" value="BETA-N-ACETYLHEXOSAMINIDASE"/>
    <property type="match status" value="1"/>
</dbReference>
<evidence type="ECO:0000256" key="8">
    <source>
        <dbReference type="SAM" id="SignalP"/>
    </source>
</evidence>
<keyword evidence="5" id="KW-0326">Glycosidase</keyword>
<dbReference type="InterPro" id="IPR029018">
    <property type="entry name" value="Hex-like_dom2"/>
</dbReference>
<evidence type="ECO:0000259" key="9">
    <source>
        <dbReference type="Pfam" id="PF00728"/>
    </source>
</evidence>
<comment type="caution">
    <text evidence="11">The sequence shown here is derived from an EMBL/GenBank/DDBJ whole genome shotgun (WGS) entry which is preliminary data.</text>
</comment>
<keyword evidence="12" id="KW-1185">Reference proteome</keyword>